<comment type="similarity">
    <text evidence="5">Belongs to the ClpA/ClpB family.</text>
</comment>
<dbReference type="SMART" id="SM01086">
    <property type="entry name" value="ClpB_D2-small"/>
    <property type="match status" value="1"/>
</dbReference>
<dbReference type="PANTHER" id="PTHR11638:SF111">
    <property type="entry name" value="ATP-DEPENDENT CLP PROTEASE ATP-BINDING SUBUNIT CLPA"/>
    <property type="match status" value="1"/>
</dbReference>
<dbReference type="Gene3D" id="3.40.50.300">
    <property type="entry name" value="P-loop containing nucleotide triphosphate hydrolases"/>
    <property type="match status" value="2"/>
</dbReference>
<accession>A0A9E2L5F9</accession>
<dbReference type="InterPro" id="IPR018368">
    <property type="entry name" value="ClpA/B_CS1"/>
</dbReference>
<keyword evidence="4 5" id="KW-0143">Chaperone</keyword>
<keyword evidence="3 5" id="KW-0067">ATP-binding</keyword>
<evidence type="ECO:0000313" key="10">
    <source>
        <dbReference type="Proteomes" id="UP000823865"/>
    </source>
</evidence>
<feature type="domain" description="AAA+ ATPase" evidence="7">
    <location>
        <begin position="206"/>
        <end position="351"/>
    </location>
</feature>
<dbReference type="InterPro" id="IPR004176">
    <property type="entry name" value="Clp_R_N"/>
</dbReference>
<dbReference type="Gene3D" id="1.10.1780.10">
    <property type="entry name" value="Clp, N-terminal domain"/>
    <property type="match status" value="1"/>
</dbReference>
<evidence type="ECO:0000256" key="2">
    <source>
        <dbReference type="ARBA" id="ARBA00022741"/>
    </source>
</evidence>
<keyword evidence="2 5" id="KW-0547">Nucleotide-binding</keyword>
<gene>
    <name evidence="9" type="ORF">H9789_02075</name>
</gene>
<dbReference type="InterPro" id="IPR019489">
    <property type="entry name" value="Clp_ATPase_C"/>
</dbReference>
<dbReference type="InterPro" id="IPR027417">
    <property type="entry name" value="P-loop_NTPase"/>
</dbReference>
<dbReference type="InterPro" id="IPR003593">
    <property type="entry name" value="AAA+_ATPase"/>
</dbReference>
<organism evidence="9 10">
    <name type="scientific">Candidatus Paraprevotella stercoravium</name>
    <dbReference type="NCBI Taxonomy" id="2838725"/>
    <lineage>
        <taxon>Bacteria</taxon>
        <taxon>Pseudomonadati</taxon>
        <taxon>Bacteroidota</taxon>
        <taxon>Bacteroidia</taxon>
        <taxon>Bacteroidales</taxon>
        <taxon>Prevotellaceae</taxon>
        <taxon>Paraprevotella</taxon>
    </lineage>
</organism>
<evidence type="ECO:0000259" key="7">
    <source>
        <dbReference type="SMART" id="SM00382"/>
    </source>
</evidence>
<dbReference type="Proteomes" id="UP000823865">
    <property type="component" value="Unassembled WGS sequence"/>
</dbReference>
<dbReference type="PROSITE" id="PS00871">
    <property type="entry name" value="CLPAB_2"/>
    <property type="match status" value="1"/>
</dbReference>
<evidence type="ECO:0000256" key="4">
    <source>
        <dbReference type="ARBA" id="ARBA00023186"/>
    </source>
</evidence>
<dbReference type="PROSITE" id="PS00870">
    <property type="entry name" value="CLPAB_1"/>
    <property type="match status" value="1"/>
</dbReference>
<dbReference type="PANTHER" id="PTHR11638">
    <property type="entry name" value="ATP-DEPENDENT CLP PROTEASE"/>
    <property type="match status" value="1"/>
</dbReference>
<feature type="domain" description="Clp ATPase C-terminal" evidence="8">
    <location>
        <begin position="654"/>
        <end position="743"/>
    </location>
</feature>
<dbReference type="Pfam" id="PF00004">
    <property type="entry name" value="AAA"/>
    <property type="match status" value="1"/>
</dbReference>
<evidence type="ECO:0000259" key="8">
    <source>
        <dbReference type="SMART" id="SM01086"/>
    </source>
</evidence>
<comment type="caution">
    <text evidence="9">The sequence shown here is derived from an EMBL/GenBank/DDBJ whole genome shotgun (WGS) entry which is preliminary data.</text>
</comment>
<protein>
    <submittedName>
        <fullName evidence="9">AAA family ATPase</fullName>
    </submittedName>
</protein>
<dbReference type="InterPro" id="IPR041546">
    <property type="entry name" value="ClpA/ClpB_AAA_lid"/>
</dbReference>
<dbReference type="GO" id="GO:0016887">
    <property type="term" value="F:ATP hydrolysis activity"/>
    <property type="evidence" value="ECO:0007669"/>
    <property type="project" value="InterPro"/>
</dbReference>
<dbReference type="PRINTS" id="PR00300">
    <property type="entry name" value="CLPPROTEASEA"/>
</dbReference>
<dbReference type="CDD" id="cd19499">
    <property type="entry name" value="RecA-like_ClpB_Hsp104-like"/>
    <property type="match status" value="1"/>
</dbReference>
<dbReference type="EMBL" id="JAHLFU010000035">
    <property type="protein sequence ID" value="MBU3852617.1"/>
    <property type="molecule type" value="Genomic_DNA"/>
</dbReference>
<dbReference type="Gene3D" id="1.10.8.60">
    <property type="match status" value="2"/>
</dbReference>
<keyword evidence="1" id="KW-0677">Repeat</keyword>
<evidence type="ECO:0000256" key="1">
    <source>
        <dbReference type="ARBA" id="ARBA00022737"/>
    </source>
</evidence>
<dbReference type="InterPro" id="IPR028299">
    <property type="entry name" value="ClpA/B_CS2"/>
</dbReference>
<feature type="compositionally biased region" description="Basic residues" evidence="6">
    <location>
        <begin position="825"/>
        <end position="836"/>
    </location>
</feature>
<dbReference type="Pfam" id="PF17871">
    <property type="entry name" value="AAA_lid_9"/>
    <property type="match status" value="1"/>
</dbReference>
<dbReference type="CDD" id="cd00009">
    <property type="entry name" value="AAA"/>
    <property type="match status" value="1"/>
</dbReference>
<dbReference type="GO" id="GO:0005737">
    <property type="term" value="C:cytoplasm"/>
    <property type="evidence" value="ECO:0007669"/>
    <property type="project" value="TreeGrafter"/>
</dbReference>
<dbReference type="InterPro" id="IPR001270">
    <property type="entry name" value="ClpA/B"/>
</dbReference>
<evidence type="ECO:0000256" key="3">
    <source>
        <dbReference type="ARBA" id="ARBA00022840"/>
    </source>
</evidence>
<dbReference type="Pfam" id="PF10431">
    <property type="entry name" value="ClpB_D2-small"/>
    <property type="match status" value="1"/>
</dbReference>
<proteinExistence type="inferred from homology"/>
<name>A0A9E2L5F9_9BACT</name>
<reference evidence="9" key="1">
    <citation type="journal article" date="2021" name="PeerJ">
        <title>Extensive microbial diversity within the chicken gut microbiome revealed by metagenomics and culture.</title>
        <authorList>
            <person name="Gilroy R."/>
            <person name="Ravi A."/>
            <person name="Getino M."/>
            <person name="Pursley I."/>
            <person name="Horton D.L."/>
            <person name="Alikhan N.F."/>
            <person name="Baker D."/>
            <person name="Gharbi K."/>
            <person name="Hall N."/>
            <person name="Watson M."/>
            <person name="Adriaenssens E.M."/>
            <person name="Foster-Nyarko E."/>
            <person name="Jarju S."/>
            <person name="Secka A."/>
            <person name="Antonio M."/>
            <person name="Oren A."/>
            <person name="Chaudhuri R.R."/>
            <person name="La Ragione R."/>
            <person name="Hildebrand F."/>
            <person name="Pallen M.J."/>
        </authorList>
    </citation>
    <scope>NUCLEOTIDE SEQUENCE</scope>
    <source>
        <strain evidence="9">G3-2149</strain>
    </source>
</reference>
<reference evidence="9" key="2">
    <citation type="submission" date="2021-04" db="EMBL/GenBank/DDBJ databases">
        <authorList>
            <person name="Gilroy R."/>
        </authorList>
    </citation>
    <scope>NUCLEOTIDE SEQUENCE</scope>
    <source>
        <strain evidence="9">G3-2149</strain>
    </source>
</reference>
<feature type="compositionally biased region" description="Basic and acidic residues" evidence="6">
    <location>
        <begin position="803"/>
        <end position="824"/>
    </location>
</feature>
<dbReference type="GO" id="GO:0034605">
    <property type="term" value="P:cellular response to heat"/>
    <property type="evidence" value="ECO:0007669"/>
    <property type="project" value="TreeGrafter"/>
</dbReference>
<feature type="compositionally biased region" description="Polar residues" evidence="6">
    <location>
        <begin position="790"/>
        <end position="802"/>
    </location>
</feature>
<dbReference type="Pfam" id="PF07724">
    <property type="entry name" value="AAA_2"/>
    <property type="match status" value="1"/>
</dbReference>
<dbReference type="Pfam" id="PF02861">
    <property type="entry name" value="Clp_N"/>
    <property type="match status" value="1"/>
</dbReference>
<feature type="region of interest" description="Disordered" evidence="6">
    <location>
        <begin position="745"/>
        <end position="836"/>
    </location>
</feature>
<dbReference type="AlphaFoldDB" id="A0A9E2L5F9"/>
<dbReference type="FunFam" id="3.40.50.300:FF:000025">
    <property type="entry name" value="ATP-dependent Clp protease subunit"/>
    <property type="match status" value="1"/>
</dbReference>
<sequence>MKQTYYSQKALNRARDLAESMRHEYITPEHLLGGMLVQQGFMMALEDVGSDAEELSVALYDYLDHEMEPVPEGIDYELEVSVQTTQLIQMACLMAEHADQDTIDIPHLVQGLLALEDSQANYLLQRCINGQKTEFLSELVTEYAAIKDLKVPDAAPEGDYSDEETPEAEPWRRMVVCLNDLVEQHNPLIGREEEMERTIRVLCRKDKNNPLHVGEPGVGKTALAYGLAARIESGQVPERLIGNRIYELDLGGMVAGTQYRGEFEKRLKNVMEGLRKEGNAIVYIDEFHNLVGAGSSNEGSLDASNLLKPYMETGEIRFMGATTYEEYNRYLAKSKGLMRRFQQIDIAEPSVEEATAIVEGLKKRYEKFHGVTYDEGVVAYAVQASARFINDRFLPDKAIDLIDEAGAYREMHPAADGSHRVDRELIQEILARICKVDNLTVQEEGAEELMHLPERMAQRIFGQQEAVQAVAEAVQLAKAGLTDENKPIASLLFVGPTGVGKTEVARVLADELHLPLVRFDMSEYTEKHTVAKLIGSPAGYVGYDDGGLLTDAIRKTPNCVLLLDEIEKAHPDIFNILLQVMDYAVLTDNKGRKSDCRHLILLMTSNAGAQYAHQASVGFGRVVEAGEAMMKQVKRTFKPEFLNRLSGTIIFHDMNEEMAHSILNKKLGELNTKLKGKGVEMTVTDAAHGWLLSQSMTREYGAREMDRVIGRHLKPLLMRALIGGKLKAGSTAVIELTEGALQLSVKEPQPEKEKKQRKAKSKPAEETLQPIQAMKAPTSRKLSPNKEKTQLPTQTTEAQTSSKKMEIQSKEKTASPDKKKETASKQKKQNKKSKQE</sequence>
<dbReference type="InterPro" id="IPR050130">
    <property type="entry name" value="ClpA_ClpB"/>
</dbReference>
<dbReference type="GO" id="GO:0005524">
    <property type="term" value="F:ATP binding"/>
    <property type="evidence" value="ECO:0007669"/>
    <property type="project" value="UniProtKB-KW"/>
</dbReference>
<evidence type="ECO:0000256" key="6">
    <source>
        <dbReference type="SAM" id="MobiDB-lite"/>
    </source>
</evidence>
<feature type="domain" description="AAA+ ATPase" evidence="7">
    <location>
        <begin position="487"/>
        <end position="627"/>
    </location>
</feature>
<dbReference type="InterPro" id="IPR003959">
    <property type="entry name" value="ATPase_AAA_core"/>
</dbReference>
<dbReference type="InterPro" id="IPR036628">
    <property type="entry name" value="Clp_N_dom_sf"/>
</dbReference>
<evidence type="ECO:0000313" key="9">
    <source>
        <dbReference type="EMBL" id="MBU3852617.1"/>
    </source>
</evidence>
<dbReference type="SMART" id="SM00382">
    <property type="entry name" value="AAA"/>
    <property type="match status" value="2"/>
</dbReference>
<dbReference type="SUPFAM" id="SSF81923">
    <property type="entry name" value="Double Clp-N motif"/>
    <property type="match status" value="1"/>
</dbReference>
<dbReference type="SUPFAM" id="SSF52540">
    <property type="entry name" value="P-loop containing nucleoside triphosphate hydrolases"/>
    <property type="match status" value="2"/>
</dbReference>
<evidence type="ECO:0000256" key="5">
    <source>
        <dbReference type="RuleBase" id="RU004432"/>
    </source>
</evidence>